<dbReference type="Proteomes" id="UP000010796">
    <property type="component" value="Chromosome"/>
</dbReference>
<gene>
    <name evidence="2" type="ordered locus">Echvi_2307</name>
</gene>
<dbReference type="KEGG" id="evi:Echvi_2307"/>
<dbReference type="SUPFAM" id="SSF47781">
    <property type="entry name" value="RuvA domain 2-like"/>
    <property type="match status" value="1"/>
</dbReference>
<dbReference type="HOGENOM" id="CLU_024854_0_0_10"/>
<evidence type="ECO:0000313" key="2">
    <source>
        <dbReference type="EMBL" id="AGA78555.1"/>
    </source>
</evidence>
<reference evidence="3" key="1">
    <citation type="submission" date="2012-02" db="EMBL/GenBank/DDBJ databases">
        <title>The complete genome of Echinicola vietnamensis DSM 17526.</title>
        <authorList>
            <person name="Lucas S."/>
            <person name="Copeland A."/>
            <person name="Lapidus A."/>
            <person name="Glavina del Rio T."/>
            <person name="Dalin E."/>
            <person name="Tice H."/>
            <person name="Bruce D."/>
            <person name="Goodwin L."/>
            <person name="Pitluck S."/>
            <person name="Peters L."/>
            <person name="Ovchinnikova G."/>
            <person name="Teshima H."/>
            <person name="Kyrpides N."/>
            <person name="Mavromatis K."/>
            <person name="Ivanova N."/>
            <person name="Brettin T."/>
            <person name="Detter J.C."/>
            <person name="Han C."/>
            <person name="Larimer F."/>
            <person name="Land M."/>
            <person name="Hauser L."/>
            <person name="Markowitz V."/>
            <person name="Cheng J.-F."/>
            <person name="Hugenholtz P."/>
            <person name="Woyke T."/>
            <person name="Wu D."/>
            <person name="Brambilla E."/>
            <person name="Klenk H.-P."/>
            <person name="Eisen J.A."/>
        </authorList>
    </citation>
    <scope>NUCLEOTIDE SEQUENCE [LARGE SCALE GENOMIC DNA]</scope>
    <source>
        <strain evidence="3">DSM 17526 / LMG 23754 / KMM 6221</strain>
    </source>
</reference>
<protein>
    <recommendedName>
        <fullName evidence="4">Helix-hairpin-helix protein</fullName>
    </recommendedName>
</protein>
<dbReference type="eggNOG" id="COG1555">
    <property type="taxonomic scope" value="Bacteria"/>
</dbReference>
<accession>L0G152</accession>
<dbReference type="EMBL" id="CP003346">
    <property type="protein sequence ID" value="AGA78555.1"/>
    <property type="molecule type" value="Genomic_DNA"/>
</dbReference>
<dbReference type="OrthoDB" id="9766750at2"/>
<keyword evidence="3" id="KW-1185">Reference proteome</keyword>
<dbReference type="InterPro" id="IPR010994">
    <property type="entry name" value="RuvA_2-like"/>
</dbReference>
<proteinExistence type="predicted"/>
<organism evidence="2 3">
    <name type="scientific">Echinicola vietnamensis (strain DSM 17526 / LMG 23754 / KMM 6221)</name>
    <dbReference type="NCBI Taxonomy" id="926556"/>
    <lineage>
        <taxon>Bacteria</taxon>
        <taxon>Pseudomonadati</taxon>
        <taxon>Bacteroidota</taxon>
        <taxon>Cytophagia</taxon>
        <taxon>Cytophagales</taxon>
        <taxon>Cyclobacteriaceae</taxon>
        <taxon>Echinicola</taxon>
    </lineage>
</organism>
<feature type="chain" id="PRO_5003942091" description="Helix-hairpin-helix protein" evidence="1">
    <location>
        <begin position="22"/>
        <end position="692"/>
    </location>
</feature>
<sequence length="692" mass="80793">MKVWFTFLLIFILTCFGTSQAQTEFDVEAFAEELFSLQEEDLNYEQLYENLLQRYLNPIDLNRCSPDDLQSLYILTPLQVSNFFTYQQIYGKLLSIYELQSIPGFDRETIKKLVPFVTLGENTKKYAHKLPKRILSEKTAYLIYRHRIYLEERKGFTPPDTLKNGSLTSRYQGTPGTQYLRLRSQHTGDFSIGITMDRDAGEVFTWDPSSKRYGFNFLSYHLTLYDKGPWKQITVGDYQAQYGQGLIFGAGFSVGKGAETITTTRRSSTGIKPYTSSMETGYFRGISATYQKGRLEGSIMASSVARDANIDSSAVPYRITSLPSSGYHRTASEISKKAAAHEKNIGINLNYSSNDRNLQIGLNSLLTHFEWPYIRDLRNYNGFEFRGQTNHLHSAYFSYNYQNHFFFGETAISKSKGVAYVAGIMSSLSKQLDMVLHIRNYDRNFHSFYGNAFGEGSRPINEKGIYLGLSYHPTKQLQWSGYYDQFKFPWMRYRVYAPSSGHEWLQRISYTPNKSMELYFQIREEVKDRNVTASQNDLTTYQIQTGKKHNYLLNLDMKISEHFSMRSRIQMSSFDYHQDLTKGYTIVQDLNVAFKKWKWSGRIALFDTDDYDNRQYVYEKNVLWAFSIPSYYGQGMRYYLLTQFKPIRKLSLWLRWARTVYTDRETISSGLQQVENTHLTELTFQVRYQFNR</sequence>
<dbReference type="RefSeq" id="WP_015266113.1">
    <property type="nucleotide sequence ID" value="NC_019904.1"/>
</dbReference>
<evidence type="ECO:0008006" key="4">
    <source>
        <dbReference type="Google" id="ProtNLM"/>
    </source>
</evidence>
<feature type="signal peptide" evidence="1">
    <location>
        <begin position="1"/>
        <end position="21"/>
    </location>
</feature>
<evidence type="ECO:0000313" key="3">
    <source>
        <dbReference type="Proteomes" id="UP000010796"/>
    </source>
</evidence>
<dbReference type="PATRIC" id="fig|926556.3.peg.2430"/>
<name>L0G152_ECHVK</name>
<evidence type="ECO:0000256" key="1">
    <source>
        <dbReference type="SAM" id="SignalP"/>
    </source>
</evidence>
<keyword evidence="1" id="KW-0732">Signal</keyword>
<dbReference type="STRING" id="926556.Echvi_2307"/>
<dbReference type="AlphaFoldDB" id="L0G152"/>